<dbReference type="OrthoDB" id="5634909at2"/>
<organism evidence="9 10">
    <name type="scientific">Legionella lansingensis</name>
    <dbReference type="NCBI Taxonomy" id="45067"/>
    <lineage>
        <taxon>Bacteria</taxon>
        <taxon>Pseudomonadati</taxon>
        <taxon>Pseudomonadota</taxon>
        <taxon>Gammaproteobacteria</taxon>
        <taxon>Legionellales</taxon>
        <taxon>Legionellaceae</taxon>
        <taxon>Legionella</taxon>
    </lineage>
</organism>
<sequence>MPQLLPKVPLRSEAELLERCALIEGWSFWQLAASLQIDIPSEHTKRKGWVGLAVEMALGATAGSKSLPDFSSLGIELKTLPVSSTGKPAESTFVTSIPLLTIHQQQWETSQCYAKLKRVLWIPVEGDRQIPFPQRRIGHGFLWSPNPAQESILASDWQELVFMISSGHLEKIDATIGEYLQVRPKAANARSLCYGFDQEGNKILTLPRGFYLRSGFTSQILNLGTRLQ</sequence>
<evidence type="ECO:0000313" key="9">
    <source>
        <dbReference type="EMBL" id="KTD18540.1"/>
    </source>
</evidence>
<dbReference type="GO" id="GO:0003677">
    <property type="term" value="F:DNA binding"/>
    <property type="evidence" value="ECO:0007669"/>
    <property type="project" value="InterPro"/>
</dbReference>
<dbReference type="GO" id="GO:0006304">
    <property type="term" value="P:DNA modification"/>
    <property type="evidence" value="ECO:0007669"/>
    <property type="project" value="InterPro"/>
</dbReference>
<evidence type="ECO:0000256" key="7">
    <source>
        <dbReference type="HAMAP-Rule" id="MF_00759"/>
    </source>
</evidence>
<dbReference type="AlphaFoldDB" id="A0A0W0VEH2"/>
<keyword evidence="3 7" id="KW-0255">Endonuclease</keyword>
<dbReference type="RefSeq" id="WP_028374173.1">
    <property type="nucleotide sequence ID" value="NZ_CAAAJD010000047.1"/>
</dbReference>
<comment type="similarity">
    <text evidence="7">Belongs to the MutH family.</text>
</comment>
<dbReference type="NCBIfam" id="NF003458">
    <property type="entry name" value="PRK05070.1"/>
    <property type="match status" value="1"/>
</dbReference>
<dbReference type="eggNOG" id="COG3066">
    <property type="taxonomic scope" value="Bacteria"/>
</dbReference>
<dbReference type="HAMAP" id="MF_00759">
    <property type="entry name" value="MutH"/>
    <property type="match status" value="1"/>
</dbReference>
<protein>
    <recommendedName>
        <fullName evidence="7">DNA mismatch repair protein MutH</fullName>
    </recommendedName>
    <alternativeName>
        <fullName evidence="7">Methyl-directed mismatch repair protein</fullName>
    </alternativeName>
</protein>
<dbReference type="SUPFAM" id="SSF52980">
    <property type="entry name" value="Restriction endonuclease-like"/>
    <property type="match status" value="1"/>
</dbReference>
<evidence type="ECO:0000313" key="10">
    <source>
        <dbReference type="Proteomes" id="UP000054869"/>
    </source>
</evidence>
<dbReference type="GO" id="GO:0004519">
    <property type="term" value="F:endonuclease activity"/>
    <property type="evidence" value="ECO:0007669"/>
    <property type="project" value="UniProtKB-UniRule"/>
</dbReference>
<proteinExistence type="inferred from homology"/>
<dbReference type="PATRIC" id="fig|45067.4.peg.2657"/>
<keyword evidence="10" id="KW-1185">Reference proteome</keyword>
<keyword evidence="6 7" id="KW-0234">DNA repair</keyword>
<dbReference type="InterPro" id="IPR004230">
    <property type="entry name" value="DNA_mismatch_repair_MutH"/>
</dbReference>
<dbReference type="GO" id="GO:0006298">
    <property type="term" value="P:mismatch repair"/>
    <property type="evidence" value="ECO:0007669"/>
    <property type="project" value="UniProtKB-UniRule"/>
</dbReference>
<comment type="function">
    <text evidence="7">Sequence-specific endonuclease that cleaves unmethylated GATC sequences. It is involved in DNA mismatch repair.</text>
</comment>
<evidence type="ECO:0000256" key="3">
    <source>
        <dbReference type="ARBA" id="ARBA00022759"/>
    </source>
</evidence>
<evidence type="ECO:0000259" key="8">
    <source>
        <dbReference type="SMART" id="SM00927"/>
    </source>
</evidence>
<reference evidence="9 10" key="1">
    <citation type="submission" date="2015-11" db="EMBL/GenBank/DDBJ databases">
        <title>Genomic analysis of 38 Legionella species identifies large and diverse effector repertoires.</title>
        <authorList>
            <person name="Burstein D."/>
            <person name="Amaro F."/>
            <person name="Zusman T."/>
            <person name="Lifshitz Z."/>
            <person name="Cohen O."/>
            <person name="Gilbert J.A."/>
            <person name="Pupko T."/>
            <person name="Shuman H.A."/>
            <person name="Segal G."/>
        </authorList>
    </citation>
    <scope>NUCLEOTIDE SEQUENCE [LARGE SCALE GENOMIC DNA]</scope>
    <source>
        <strain evidence="9 10">ATCC 49751</strain>
    </source>
</reference>
<evidence type="ECO:0000256" key="1">
    <source>
        <dbReference type="ARBA" id="ARBA00022490"/>
    </source>
</evidence>
<keyword evidence="5 7" id="KW-0378">Hydrolase</keyword>
<dbReference type="GO" id="GO:0016787">
    <property type="term" value="F:hydrolase activity"/>
    <property type="evidence" value="ECO:0007669"/>
    <property type="project" value="UniProtKB-KW"/>
</dbReference>
<dbReference type="InterPro" id="IPR011335">
    <property type="entry name" value="Restrct_endonuc-II-like"/>
</dbReference>
<evidence type="ECO:0000256" key="2">
    <source>
        <dbReference type="ARBA" id="ARBA00022722"/>
    </source>
</evidence>
<dbReference type="Pfam" id="PF02976">
    <property type="entry name" value="MutH"/>
    <property type="match status" value="1"/>
</dbReference>
<dbReference type="GO" id="GO:0005737">
    <property type="term" value="C:cytoplasm"/>
    <property type="evidence" value="ECO:0007669"/>
    <property type="project" value="UniProtKB-SubCell"/>
</dbReference>
<accession>A0A0W0VEH2</accession>
<evidence type="ECO:0000256" key="6">
    <source>
        <dbReference type="ARBA" id="ARBA00023204"/>
    </source>
</evidence>
<feature type="domain" description="DNA mismatch repair MutH/Type II restriction enzyme Sau3AI" evidence="8">
    <location>
        <begin position="58"/>
        <end position="156"/>
    </location>
</feature>
<dbReference type="NCBIfam" id="TIGR02248">
    <property type="entry name" value="mutH_TIGR"/>
    <property type="match status" value="1"/>
</dbReference>
<keyword evidence="1 7" id="KW-0963">Cytoplasm</keyword>
<gene>
    <name evidence="7 9" type="primary">mutH</name>
    <name evidence="9" type="ORF">Llan_2527</name>
</gene>
<dbReference type="SMART" id="SM00927">
    <property type="entry name" value="MutH"/>
    <property type="match status" value="1"/>
</dbReference>
<evidence type="ECO:0000256" key="5">
    <source>
        <dbReference type="ARBA" id="ARBA00022801"/>
    </source>
</evidence>
<name>A0A0W0VEH2_9GAMM</name>
<dbReference type="InterPro" id="IPR037057">
    <property type="entry name" value="DNA_rep_MutH/T2_RE_sf"/>
</dbReference>
<dbReference type="InterPro" id="IPR011337">
    <property type="entry name" value="DNA_rep_MutH/RE_typeII_Sau3AI"/>
</dbReference>
<dbReference type="STRING" id="45067.Llan_2527"/>
<keyword evidence="2 7" id="KW-0540">Nuclease</keyword>
<dbReference type="Gene3D" id="3.40.600.10">
    <property type="entry name" value="DNA mismatch repair MutH/Restriction endonuclease, type II"/>
    <property type="match status" value="1"/>
</dbReference>
<dbReference type="EMBL" id="LNYI01000062">
    <property type="protein sequence ID" value="KTD18540.1"/>
    <property type="molecule type" value="Genomic_DNA"/>
</dbReference>
<dbReference type="CDD" id="cd00583">
    <property type="entry name" value="MutH-like"/>
    <property type="match status" value="1"/>
</dbReference>
<comment type="subcellular location">
    <subcellularLocation>
        <location evidence="7">Cytoplasm</location>
    </subcellularLocation>
</comment>
<evidence type="ECO:0000256" key="4">
    <source>
        <dbReference type="ARBA" id="ARBA00022763"/>
    </source>
</evidence>
<comment type="caution">
    <text evidence="9">The sequence shown here is derived from an EMBL/GenBank/DDBJ whole genome shotgun (WGS) entry which is preliminary data.</text>
</comment>
<keyword evidence="4 7" id="KW-0227">DNA damage</keyword>
<dbReference type="Proteomes" id="UP000054869">
    <property type="component" value="Unassembled WGS sequence"/>
</dbReference>